<dbReference type="RefSeq" id="WP_350356544.1">
    <property type="nucleotide sequence ID" value="NZ_AP027146.1"/>
</dbReference>
<accession>A0ABN6VLQ7</accession>
<dbReference type="PANTHER" id="PTHR35894">
    <property type="entry name" value="GENERAL SECRETION PATHWAY PROTEIN A-RELATED"/>
    <property type="match status" value="1"/>
</dbReference>
<dbReference type="Gene3D" id="3.40.50.300">
    <property type="entry name" value="P-loop containing nucleotide triphosphate hydrolases"/>
    <property type="match status" value="1"/>
</dbReference>
<keyword evidence="1" id="KW-0614">Plasmid</keyword>
<dbReference type="InterPro" id="IPR027417">
    <property type="entry name" value="P-loop_NTPase"/>
</dbReference>
<dbReference type="Proteomes" id="UP001317629">
    <property type="component" value="Plasmid pSS37A-Re-4"/>
</dbReference>
<evidence type="ECO:0000313" key="1">
    <source>
        <dbReference type="EMBL" id="BDV36703.1"/>
    </source>
</evidence>
<reference evidence="1 2" key="1">
    <citation type="journal article" date="2023" name="Int. J. Syst. Evol. Microbiol.">
        <title>Methylocystis iwaonis sp. nov., a type II methane-oxidizing bacterium from surface soil of a rice paddy field in Japan, and emended description of the genus Methylocystis (ex Whittenbury et al. 1970) Bowman et al. 1993.</title>
        <authorList>
            <person name="Kaise H."/>
            <person name="Sawadogo J.B."/>
            <person name="Alam M.S."/>
            <person name="Ueno C."/>
            <person name="Dianou D."/>
            <person name="Shinjo R."/>
            <person name="Asakawa S."/>
        </authorList>
    </citation>
    <scope>NUCLEOTIDE SEQUENCE [LARGE SCALE GENOMIC DNA]</scope>
    <source>
        <strain evidence="1 2">SS37A-Re</strain>
    </source>
</reference>
<evidence type="ECO:0000313" key="2">
    <source>
        <dbReference type="Proteomes" id="UP001317629"/>
    </source>
</evidence>
<name>A0ABN6VLQ7_9HYPH</name>
<dbReference type="EMBL" id="AP027146">
    <property type="protein sequence ID" value="BDV36703.1"/>
    <property type="molecule type" value="Genomic_DNA"/>
</dbReference>
<dbReference type="PANTHER" id="PTHR35894:SF1">
    <property type="entry name" value="PHOSPHORIBULOKINASE _ URIDINE KINASE FAMILY"/>
    <property type="match status" value="1"/>
</dbReference>
<keyword evidence="2" id="KW-1185">Reference proteome</keyword>
<dbReference type="InterPro" id="IPR052026">
    <property type="entry name" value="ExeA_AAA_ATPase_DNA-bind"/>
</dbReference>
<organism evidence="1 2">
    <name type="scientific">Methylocystis iwaonis</name>
    <dbReference type="NCBI Taxonomy" id="2885079"/>
    <lineage>
        <taxon>Bacteria</taxon>
        <taxon>Pseudomonadati</taxon>
        <taxon>Pseudomonadota</taxon>
        <taxon>Alphaproteobacteria</taxon>
        <taxon>Hyphomicrobiales</taxon>
        <taxon>Methylocystaceae</taxon>
        <taxon>Methylocystis</taxon>
    </lineage>
</organism>
<sequence length="314" mass="34985">MTKITSDAGAADYGHILPAYRAHAAECDAARIAWIRSDRWIATTRAEEALSRLEDLLSYPPRDRMPCLLIYGDTGMGKTKILRKFLRDHPPRFDGRTGVTSAPIAAMQMPAEPLEGDFYSELLTALQAPAPIEARTHRLKETCRALMKSLGVRMLVIDEVHALLAGTFRQQRIFLNALRFLANDLRAPLVCAGTDLACQALLTDPQLAERFEAFHLDRWKNDRRLAELLISLVGVLPLRRPSALHTAEMRRRVLELTDGVTVRIFRLVESAAIAAIRSGEERITAQSFLDPDLAPPLAAMSRNMDARLARAAAR</sequence>
<protein>
    <submittedName>
        <fullName evidence="1">Transposition protein TniB</fullName>
    </submittedName>
</protein>
<dbReference type="SUPFAM" id="SSF52540">
    <property type="entry name" value="P-loop containing nucleoside triphosphate hydrolases"/>
    <property type="match status" value="1"/>
</dbReference>
<dbReference type="InterPro" id="IPR008868">
    <property type="entry name" value="TniB"/>
</dbReference>
<geneLocation type="plasmid" evidence="1 2">
    <name>pSS37A-Re-4</name>
</geneLocation>
<proteinExistence type="predicted"/>
<gene>
    <name evidence="1" type="ORF">SS37A_42330</name>
</gene>
<dbReference type="Pfam" id="PF05621">
    <property type="entry name" value="TniB"/>
    <property type="match status" value="1"/>
</dbReference>